<keyword evidence="3" id="KW-1185">Reference proteome</keyword>
<dbReference type="EMBL" id="BAAADM010000007">
    <property type="protein sequence ID" value="GAA0430576.1"/>
    <property type="molecule type" value="Genomic_DNA"/>
</dbReference>
<evidence type="ECO:0008006" key="4">
    <source>
        <dbReference type="Google" id="ProtNLM"/>
    </source>
</evidence>
<organism evidence="2 3">
    <name type="scientific">Lentibacillus halophilus</name>
    <dbReference type="NCBI Taxonomy" id="295065"/>
    <lineage>
        <taxon>Bacteria</taxon>
        <taxon>Bacillati</taxon>
        <taxon>Bacillota</taxon>
        <taxon>Bacilli</taxon>
        <taxon>Bacillales</taxon>
        <taxon>Bacillaceae</taxon>
        <taxon>Lentibacillus</taxon>
    </lineage>
</organism>
<comment type="caution">
    <text evidence="2">The sequence shown here is derived from an EMBL/GenBank/DDBJ whole genome shotgun (WGS) entry which is preliminary data.</text>
</comment>
<dbReference type="Proteomes" id="UP001501459">
    <property type="component" value="Unassembled WGS sequence"/>
</dbReference>
<reference evidence="3" key="1">
    <citation type="journal article" date="2019" name="Int. J. Syst. Evol. Microbiol.">
        <title>The Global Catalogue of Microorganisms (GCM) 10K type strain sequencing project: providing services to taxonomists for standard genome sequencing and annotation.</title>
        <authorList>
            <consortium name="The Broad Institute Genomics Platform"/>
            <consortium name="The Broad Institute Genome Sequencing Center for Infectious Disease"/>
            <person name="Wu L."/>
            <person name="Ma J."/>
        </authorList>
    </citation>
    <scope>NUCLEOTIDE SEQUENCE [LARGE SCALE GENOMIC DNA]</scope>
    <source>
        <strain evidence="3">JCM 12149</strain>
    </source>
</reference>
<protein>
    <recommendedName>
        <fullName evidence="4">DUF3888 domain-containing protein</fullName>
    </recommendedName>
</protein>
<dbReference type="InterPro" id="IPR024984">
    <property type="entry name" value="DUF3888"/>
</dbReference>
<dbReference type="Pfam" id="PF13027">
    <property type="entry name" value="DUF3888"/>
    <property type="match status" value="1"/>
</dbReference>
<evidence type="ECO:0000313" key="2">
    <source>
        <dbReference type="EMBL" id="GAA0430576.1"/>
    </source>
</evidence>
<sequence>MKKVLIILSVLLFISPFSAVANENKAEDELTKNGLKTALYPYIEKAIADYKKQTQYYAPLSMNFGLYQADILNVQKKNNVNSFLLKIRLHTFEHAHSPPHFEVTTTLDVSLNDIKIVNFKVDEDEKAKAIKEFYQKALSDIRQSFGLNLKSYKVYNSTEVPKGLRNTITNITKNILNPKINPPYKNVIDPVTFLKNDKGYVLFKKSDGTNVVYTIQKEDDTWKIINKESKQGEKMPEELIWYM</sequence>
<proteinExistence type="predicted"/>
<feature type="chain" id="PRO_5045949944" description="DUF3888 domain-containing protein" evidence="1">
    <location>
        <begin position="22"/>
        <end position="243"/>
    </location>
</feature>
<feature type="signal peptide" evidence="1">
    <location>
        <begin position="1"/>
        <end position="21"/>
    </location>
</feature>
<name>A0ABP3IWL3_9BACI</name>
<accession>A0ABP3IWL3</accession>
<dbReference type="RefSeq" id="WP_343750798.1">
    <property type="nucleotide sequence ID" value="NZ_BAAADM010000007.1"/>
</dbReference>
<evidence type="ECO:0000313" key="3">
    <source>
        <dbReference type="Proteomes" id="UP001501459"/>
    </source>
</evidence>
<gene>
    <name evidence="2" type="ORF">GCM10008983_03740</name>
</gene>
<keyword evidence="1" id="KW-0732">Signal</keyword>
<evidence type="ECO:0000256" key="1">
    <source>
        <dbReference type="SAM" id="SignalP"/>
    </source>
</evidence>